<reference evidence="2" key="2">
    <citation type="journal article" date="2015" name="Data Brief">
        <title>Shoot transcriptome of the giant reed, Arundo donax.</title>
        <authorList>
            <person name="Barrero R.A."/>
            <person name="Guerrero F.D."/>
            <person name="Moolhuijzen P."/>
            <person name="Goolsby J.A."/>
            <person name="Tidwell J."/>
            <person name="Bellgard S.E."/>
            <person name="Bellgard M.I."/>
        </authorList>
    </citation>
    <scope>NUCLEOTIDE SEQUENCE</scope>
    <source>
        <tissue evidence="2">Shoot tissue taken approximately 20 cm above the soil surface</tissue>
    </source>
</reference>
<sequence>MECNNKAPGGRCCSSRCCRSSRGRSSSRPRGTGRRRPSRAWRGWSPRPPTGPTTLGRRWRGTGSPARPRNGASPRPLPTGPPPWAIAPASPCHGGD</sequence>
<accession>A0A0A9CWF1</accession>
<reference evidence="2" key="1">
    <citation type="submission" date="2014-09" db="EMBL/GenBank/DDBJ databases">
        <authorList>
            <person name="Magalhaes I.L.F."/>
            <person name="Oliveira U."/>
            <person name="Santos F.R."/>
            <person name="Vidigal T.H.D.A."/>
            <person name="Brescovit A.D."/>
            <person name="Santos A.J."/>
        </authorList>
    </citation>
    <scope>NUCLEOTIDE SEQUENCE</scope>
    <source>
        <tissue evidence="2">Shoot tissue taken approximately 20 cm above the soil surface</tissue>
    </source>
</reference>
<evidence type="ECO:0000256" key="1">
    <source>
        <dbReference type="SAM" id="MobiDB-lite"/>
    </source>
</evidence>
<feature type="region of interest" description="Disordered" evidence="1">
    <location>
        <begin position="1"/>
        <end position="96"/>
    </location>
</feature>
<feature type="compositionally biased region" description="Pro residues" evidence="1">
    <location>
        <begin position="75"/>
        <end position="85"/>
    </location>
</feature>
<dbReference type="EMBL" id="GBRH01217964">
    <property type="protein sequence ID" value="JAD79931.1"/>
    <property type="molecule type" value="Transcribed_RNA"/>
</dbReference>
<protein>
    <submittedName>
        <fullName evidence="2">Uncharacterized protein</fullName>
    </submittedName>
</protein>
<feature type="compositionally biased region" description="Low complexity" evidence="1">
    <location>
        <begin position="8"/>
        <end position="18"/>
    </location>
</feature>
<evidence type="ECO:0000313" key="2">
    <source>
        <dbReference type="EMBL" id="JAD79931.1"/>
    </source>
</evidence>
<dbReference type="AlphaFoldDB" id="A0A0A9CWF1"/>
<name>A0A0A9CWF1_ARUDO</name>
<organism evidence="2">
    <name type="scientific">Arundo donax</name>
    <name type="common">Giant reed</name>
    <name type="synonym">Donax arundinaceus</name>
    <dbReference type="NCBI Taxonomy" id="35708"/>
    <lineage>
        <taxon>Eukaryota</taxon>
        <taxon>Viridiplantae</taxon>
        <taxon>Streptophyta</taxon>
        <taxon>Embryophyta</taxon>
        <taxon>Tracheophyta</taxon>
        <taxon>Spermatophyta</taxon>
        <taxon>Magnoliopsida</taxon>
        <taxon>Liliopsida</taxon>
        <taxon>Poales</taxon>
        <taxon>Poaceae</taxon>
        <taxon>PACMAD clade</taxon>
        <taxon>Arundinoideae</taxon>
        <taxon>Arundineae</taxon>
        <taxon>Arundo</taxon>
    </lineage>
</organism>
<feature type="compositionally biased region" description="Basic residues" evidence="1">
    <location>
        <begin position="19"/>
        <end position="39"/>
    </location>
</feature>
<proteinExistence type="predicted"/>